<evidence type="ECO:0000313" key="1">
    <source>
        <dbReference type="EMBL" id="QHT71997.1"/>
    </source>
</evidence>
<dbReference type="AlphaFoldDB" id="A0A6C0GVT1"/>
<evidence type="ECO:0000313" key="2">
    <source>
        <dbReference type="Proteomes" id="UP000480178"/>
    </source>
</evidence>
<dbReference type="EMBL" id="CP048222">
    <property type="protein sequence ID" value="QHT71997.1"/>
    <property type="molecule type" value="Genomic_DNA"/>
</dbReference>
<proteinExistence type="predicted"/>
<name>A0A6C0GVT1_9BACT</name>
<sequence>MKIWYNRKRLHSSLGYRTPAQMEQLLNQYVLVA</sequence>
<gene>
    <name evidence="1" type="ORF">GXP67_12480</name>
</gene>
<dbReference type="Proteomes" id="UP000480178">
    <property type="component" value="Chromosome"/>
</dbReference>
<dbReference type="KEGG" id="rhoz:GXP67_12480"/>
<dbReference type="RefSeq" id="WP_162447900.1">
    <property type="nucleotide sequence ID" value="NZ_CP048222.1"/>
</dbReference>
<keyword evidence="2" id="KW-1185">Reference proteome</keyword>
<reference evidence="1 2" key="1">
    <citation type="submission" date="2020-01" db="EMBL/GenBank/DDBJ databases">
        <authorList>
            <person name="Kim M.K."/>
        </authorList>
    </citation>
    <scope>NUCLEOTIDE SEQUENCE [LARGE SCALE GENOMIC DNA]</scope>
    <source>
        <strain evidence="1 2">172606-1</strain>
    </source>
</reference>
<accession>A0A6C0GVT1</accession>
<protein>
    <submittedName>
        <fullName evidence="1">Transposase</fullName>
    </submittedName>
</protein>
<organism evidence="1 2">
    <name type="scientific">Rhodocytophaga rosea</name>
    <dbReference type="NCBI Taxonomy" id="2704465"/>
    <lineage>
        <taxon>Bacteria</taxon>
        <taxon>Pseudomonadati</taxon>
        <taxon>Bacteroidota</taxon>
        <taxon>Cytophagia</taxon>
        <taxon>Cytophagales</taxon>
        <taxon>Rhodocytophagaceae</taxon>
        <taxon>Rhodocytophaga</taxon>
    </lineage>
</organism>